<feature type="region of interest" description="Disordered" evidence="1">
    <location>
        <begin position="97"/>
        <end position="138"/>
    </location>
</feature>
<feature type="region of interest" description="Disordered" evidence="1">
    <location>
        <begin position="26"/>
        <end position="77"/>
    </location>
</feature>
<keyword evidence="3" id="KW-1185">Reference proteome</keyword>
<accession>A0A8T0PXR6</accession>
<organism evidence="2 3">
    <name type="scientific">Panicum virgatum</name>
    <name type="common">Blackwell switchgrass</name>
    <dbReference type="NCBI Taxonomy" id="38727"/>
    <lineage>
        <taxon>Eukaryota</taxon>
        <taxon>Viridiplantae</taxon>
        <taxon>Streptophyta</taxon>
        <taxon>Embryophyta</taxon>
        <taxon>Tracheophyta</taxon>
        <taxon>Spermatophyta</taxon>
        <taxon>Magnoliopsida</taxon>
        <taxon>Liliopsida</taxon>
        <taxon>Poales</taxon>
        <taxon>Poaceae</taxon>
        <taxon>PACMAD clade</taxon>
        <taxon>Panicoideae</taxon>
        <taxon>Panicodae</taxon>
        <taxon>Paniceae</taxon>
        <taxon>Panicinae</taxon>
        <taxon>Panicum</taxon>
        <taxon>Panicum sect. Hiantes</taxon>
    </lineage>
</organism>
<sequence length="159" mass="17240">MSATAVNGILLPGRSTMLGRWACRRSAERSNNDTGEGAGARRLARREREGRGGRLPLRRHRRLKAEGRGGGVRGGHRAVQGWPSVELWRLVQSSGVARRGTGYGGTGLEQRRPSRSSRDVGPRPRGAAVRSSGCSEPRSSATWTAARLAAVDFFIFYSI</sequence>
<evidence type="ECO:0000256" key="1">
    <source>
        <dbReference type="SAM" id="MobiDB-lite"/>
    </source>
</evidence>
<dbReference type="AlphaFoldDB" id="A0A8T0PXR6"/>
<evidence type="ECO:0000313" key="3">
    <source>
        <dbReference type="Proteomes" id="UP000823388"/>
    </source>
</evidence>
<dbReference type="Proteomes" id="UP000823388">
    <property type="component" value="Chromosome 8K"/>
</dbReference>
<protein>
    <submittedName>
        <fullName evidence="2">Uncharacterized protein</fullName>
    </submittedName>
</protein>
<comment type="caution">
    <text evidence="2">The sequence shown here is derived from an EMBL/GenBank/DDBJ whole genome shotgun (WGS) entry which is preliminary data.</text>
</comment>
<name>A0A8T0PXR6_PANVG</name>
<gene>
    <name evidence="2" type="ORF">PVAP13_8KG251200</name>
</gene>
<proteinExistence type="predicted"/>
<dbReference type="EMBL" id="CM029051">
    <property type="protein sequence ID" value="KAG2562784.1"/>
    <property type="molecule type" value="Genomic_DNA"/>
</dbReference>
<reference evidence="2" key="1">
    <citation type="submission" date="2020-05" db="EMBL/GenBank/DDBJ databases">
        <title>WGS assembly of Panicum virgatum.</title>
        <authorList>
            <person name="Lovell J.T."/>
            <person name="Jenkins J."/>
            <person name="Shu S."/>
            <person name="Juenger T.E."/>
            <person name="Schmutz J."/>
        </authorList>
    </citation>
    <scope>NUCLEOTIDE SEQUENCE</scope>
    <source>
        <strain evidence="2">AP13</strain>
    </source>
</reference>
<evidence type="ECO:0000313" key="2">
    <source>
        <dbReference type="EMBL" id="KAG2562784.1"/>
    </source>
</evidence>
<feature type="compositionally biased region" description="Basic and acidic residues" evidence="1">
    <location>
        <begin position="109"/>
        <end position="122"/>
    </location>
</feature>